<dbReference type="InterPro" id="IPR035984">
    <property type="entry name" value="Acyl-CoA-binding_sf"/>
</dbReference>
<dbReference type="Pfam" id="PF12796">
    <property type="entry name" value="Ank_2"/>
    <property type="match status" value="1"/>
</dbReference>
<gene>
    <name evidence="7" type="ORF">KUTeg_021812</name>
</gene>
<dbReference type="Pfam" id="PF00887">
    <property type="entry name" value="ACBP"/>
    <property type="match status" value="1"/>
</dbReference>
<organism evidence="7 8">
    <name type="scientific">Tegillarca granosa</name>
    <name type="common">Malaysian cockle</name>
    <name type="synonym">Anadara granosa</name>
    <dbReference type="NCBI Taxonomy" id="220873"/>
    <lineage>
        <taxon>Eukaryota</taxon>
        <taxon>Metazoa</taxon>
        <taxon>Spiralia</taxon>
        <taxon>Lophotrochozoa</taxon>
        <taxon>Mollusca</taxon>
        <taxon>Bivalvia</taxon>
        <taxon>Autobranchia</taxon>
        <taxon>Pteriomorphia</taxon>
        <taxon>Arcoida</taxon>
        <taxon>Arcoidea</taxon>
        <taxon>Arcidae</taxon>
        <taxon>Tegillarca</taxon>
    </lineage>
</organism>
<dbReference type="PANTHER" id="PTHR24119">
    <property type="entry name" value="ACYL-COA-BINDING DOMAIN-CONTAINING PROTEIN 6"/>
    <property type="match status" value="1"/>
</dbReference>
<accession>A0ABQ9E4G1</accession>
<proteinExistence type="predicted"/>
<dbReference type="Proteomes" id="UP001217089">
    <property type="component" value="Unassembled WGS sequence"/>
</dbReference>
<dbReference type="PROSITE" id="PS50088">
    <property type="entry name" value="ANK_REPEAT"/>
    <property type="match status" value="2"/>
</dbReference>
<dbReference type="PROSITE" id="PS51228">
    <property type="entry name" value="ACB_2"/>
    <property type="match status" value="1"/>
</dbReference>
<dbReference type="InterPro" id="IPR014352">
    <property type="entry name" value="FERM/acyl-CoA-bd_prot_sf"/>
</dbReference>
<keyword evidence="8" id="KW-1185">Reference proteome</keyword>
<evidence type="ECO:0000256" key="1">
    <source>
        <dbReference type="ARBA" id="ARBA00018419"/>
    </source>
</evidence>
<dbReference type="SUPFAM" id="SSF47027">
    <property type="entry name" value="Acyl-CoA binding protein"/>
    <property type="match status" value="1"/>
</dbReference>
<dbReference type="PRINTS" id="PR00689">
    <property type="entry name" value="ACOABINDINGP"/>
</dbReference>
<evidence type="ECO:0000256" key="5">
    <source>
        <dbReference type="PROSITE-ProRule" id="PRU00023"/>
    </source>
</evidence>
<dbReference type="PANTHER" id="PTHR24119:SF0">
    <property type="entry name" value="ACYL-COA-BINDING DOMAIN-CONTAINING PROTEIN 6"/>
    <property type="match status" value="1"/>
</dbReference>
<dbReference type="Gene3D" id="1.25.40.20">
    <property type="entry name" value="Ankyrin repeat-containing domain"/>
    <property type="match status" value="1"/>
</dbReference>
<dbReference type="InterPro" id="IPR000582">
    <property type="entry name" value="Acyl-CoA-binding_protein"/>
</dbReference>
<dbReference type="Gene3D" id="1.20.80.10">
    <property type="match status" value="1"/>
</dbReference>
<name>A0ABQ9E4G1_TEGGR</name>
<evidence type="ECO:0000259" key="6">
    <source>
        <dbReference type="PROSITE" id="PS51228"/>
    </source>
</evidence>
<dbReference type="SMART" id="SM00248">
    <property type="entry name" value="ANK"/>
    <property type="match status" value="2"/>
</dbReference>
<evidence type="ECO:0000256" key="2">
    <source>
        <dbReference type="ARBA" id="ARBA00022737"/>
    </source>
</evidence>
<dbReference type="InterPro" id="IPR036770">
    <property type="entry name" value="Ankyrin_rpt-contain_sf"/>
</dbReference>
<sequence>MEAYYHDHNDLKELTELYERATTYVRQNSNTFDSEQLLCLYGRFKQVNEGPCNTKKPGLFDFHGKQKWEAWKKLGDMNKEEAMMEYVEYVSDTDPYWEEKINEGKTNTVSWNSVSTMSCSDVEIADENKTIFDWCKEGNTEQIKNLLSCPGGIDINNKDSDGMTLLHWACDRGYSDLVKLLLKSNADINAKDSDDQTALHYAVSCEHKDVVDILLSYGADKLSKDIDGSSPMDLETSSEIKHLLRTVGNS</sequence>
<keyword evidence="4" id="KW-0446">Lipid-binding</keyword>
<dbReference type="SUPFAM" id="SSF48403">
    <property type="entry name" value="Ankyrin repeat"/>
    <property type="match status" value="1"/>
</dbReference>
<evidence type="ECO:0000313" key="7">
    <source>
        <dbReference type="EMBL" id="KAJ8300293.1"/>
    </source>
</evidence>
<evidence type="ECO:0000313" key="8">
    <source>
        <dbReference type="Proteomes" id="UP001217089"/>
    </source>
</evidence>
<keyword evidence="3 5" id="KW-0040">ANK repeat</keyword>
<comment type="caution">
    <text evidence="7">The sequence shown here is derived from an EMBL/GenBank/DDBJ whole genome shotgun (WGS) entry which is preliminary data.</text>
</comment>
<evidence type="ECO:0000256" key="4">
    <source>
        <dbReference type="ARBA" id="ARBA00023121"/>
    </source>
</evidence>
<feature type="repeat" description="ANK" evidence="5">
    <location>
        <begin position="194"/>
        <end position="226"/>
    </location>
</feature>
<feature type="domain" description="ACB" evidence="6">
    <location>
        <begin position="14"/>
        <end position="99"/>
    </location>
</feature>
<feature type="repeat" description="ANK" evidence="5">
    <location>
        <begin position="161"/>
        <end position="193"/>
    </location>
</feature>
<protein>
    <recommendedName>
        <fullName evidence="1">Acyl-CoA-binding domain-containing protein 6</fullName>
    </recommendedName>
</protein>
<reference evidence="7 8" key="1">
    <citation type="submission" date="2022-12" db="EMBL/GenBank/DDBJ databases">
        <title>Chromosome-level genome of Tegillarca granosa.</title>
        <authorList>
            <person name="Kim J."/>
        </authorList>
    </citation>
    <scope>NUCLEOTIDE SEQUENCE [LARGE SCALE GENOMIC DNA]</scope>
    <source>
        <strain evidence="7">Teg-2019</strain>
        <tissue evidence="7">Adductor muscle</tissue>
    </source>
</reference>
<keyword evidence="2" id="KW-0677">Repeat</keyword>
<evidence type="ECO:0000256" key="3">
    <source>
        <dbReference type="ARBA" id="ARBA00023043"/>
    </source>
</evidence>
<dbReference type="PROSITE" id="PS50297">
    <property type="entry name" value="ANK_REP_REGION"/>
    <property type="match status" value="2"/>
</dbReference>
<dbReference type="EMBL" id="JARBDR010000919">
    <property type="protein sequence ID" value="KAJ8300293.1"/>
    <property type="molecule type" value="Genomic_DNA"/>
</dbReference>
<dbReference type="InterPro" id="IPR002110">
    <property type="entry name" value="Ankyrin_rpt"/>
</dbReference>